<dbReference type="EMBL" id="JAUJWW010000004">
    <property type="protein sequence ID" value="MDN7227765.1"/>
    <property type="molecule type" value="Genomic_DNA"/>
</dbReference>
<keyword evidence="3" id="KW-1185">Reference proteome</keyword>
<comment type="caution">
    <text evidence="2">The sequence shown here is derived from an EMBL/GenBank/DDBJ whole genome shotgun (WGS) entry which is preliminary data.</text>
</comment>
<evidence type="ECO:0000313" key="2">
    <source>
        <dbReference type="EMBL" id="MDN7227765.1"/>
    </source>
</evidence>
<protein>
    <submittedName>
        <fullName evidence="2">Uncharacterized protein</fullName>
    </submittedName>
</protein>
<dbReference type="Proteomes" id="UP001172054">
    <property type="component" value="Unassembled WGS sequence"/>
</dbReference>
<accession>A0ABT8MS66</accession>
<gene>
    <name evidence="2" type="ORF">QWY15_10695</name>
</gene>
<dbReference type="RefSeq" id="WP_301726350.1">
    <property type="nucleotide sequence ID" value="NZ_JAUJWW010000004.1"/>
</dbReference>
<sequence length="49" mass="5505">MPSFIRLHTPLSFTGERRFLFGKTADVPAEENQSGTEAGKQRRWGNGIL</sequence>
<name>A0ABT8MS66_9BACL</name>
<reference evidence="2 3" key="1">
    <citation type="submission" date="2023-06" db="EMBL/GenBank/DDBJ databases">
        <title>Novel species in genus Planococcus.</title>
        <authorList>
            <person name="Ning S."/>
        </authorList>
    </citation>
    <scope>NUCLEOTIDE SEQUENCE [LARGE SCALE GENOMIC DNA]</scope>
    <source>
        <strain evidence="2 3">N064</strain>
    </source>
</reference>
<evidence type="ECO:0000313" key="3">
    <source>
        <dbReference type="Proteomes" id="UP001172054"/>
    </source>
</evidence>
<feature type="region of interest" description="Disordered" evidence="1">
    <location>
        <begin position="24"/>
        <end position="49"/>
    </location>
</feature>
<organism evidence="2 3">
    <name type="scientific">Planococcus liqunii</name>
    <dbReference type="NCBI Taxonomy" id="3058394"/>
    <lineage>
        <taxon>Bacteria</taxon>
        <taxon>Bacillati</taxon>
        <taxon>Bacillota</taxon>
        <taxon>Bacilli</taxon>
        <taxon>Bacillales</taxon>
        <taxon>Caryophanaceae</taxon>
        <taxon>Planococcus</taxon>
    </lineage>
</organism>
<evidence type="ECO:0000256" key="1">
    <source>
        <dbReference type="SAM" id="MobiDB-lite"/>
    </source>
</evidence>
<proteinExistence type="predicted"/>